<dbReference type="GeneID" id="136088060"/>
<comment type="subcellular location">
    <subcellularLocation>
        <location evidence="2">Nucleus</location>
    </subcellularLocation>
</comment>
<name>A0ABM4D0Q5_HYDVU</name>
<evidence type="ECO:0000313" key="10">
    <source>
        <dbReference type="RefSeq" id="XP_065667786.1"/>
    </source>
</evidence>
<sequence>MMQMKREKKKNKKRFWVRKVYAERLQKGEFHLLVQDLRLHDQEYFFKYFRMSPTTYKELLLFVAPVIVKQRTTMRDPVSPSERLAVTLRFLVTGDAQCTIAASYRISASTISRIISETCAAIWSSLKERNYLHVPSEKQEWKTIAKEFENMWNFPHAIGAIDGKHIVMQAPHNSGSEYFNYKKTHSIVLLAVCNAKYEFTMVDIGDSGRQSDGSVFNNCSLGYAIENNKLNIPDPEKIGNSDKILPYVLVADDAFGLKRHMMKPYPNQNILLKQKIFNYRLSRARRVIENTFGIATSRFRIFRRPIIANLEKVILVTQAIVALHNFLMKKRSANNYFYCPTNYTDIDGPAGFRPGDWRQDNSCSSALQPLSSGSNNYSKDAKQVRDDFKEYFNSPEGELKWQLDLVNHKEIALKNC</sequence>
<keyword evidence="9" id="KW-1185">Reference proteome</keyword>
<dbReference type="InterPro" id="IPR045249">
    <property type="entry name" value="HARBI1-like"/>
</dbReference>
<evidence type="ECO:0000313" key="9">
    <source>
        <dbReference type="Proteomes" id="UP001652625"/>
    </source>
</evidence>
<keyword evidence="4" id="KW-0540">Nuclease</keyword>
<accession>A0ABM4D0Q5</accession>
<evidence type="ECO:0000256" key="2">
    <source>
        <dbReference type="ARBA" id="ARBA00004123"/>
    </source>
</evidence>
<organism evidence="9 10">
    <name type="scientific">Hydra vulgaris</name>
    <name type="common">Hydra</name>
    <name type="synonym">Hydra attenuata</name>
    <dbReference type="NCBI Taxonomy" id="6087"/>
    <lineage>
        <taxon>Eukaryota</taxon>
        <taxon>Metazoa</taxon>
        <taxon>Cnidaria</taxon>
        <taxon>Hydrozoa</taxon>
        <taxon>Hydroidolina</taxon>
        <taxon>Anthoathecata</taxon>
        <taxon>Aplanulata</taxon>
        <taxon>Hydridae</taxon>
        <taxon>Hydra</taxon>
    </lineage>
</organism>
<evidence type="ECO:0000256" key="6">
    <source>
        <dbReference type="ARBA" id="ARBA00022801"/>
    </source>
</evidence>
<evidence type="ECO:0000256" key="3">
    <source>
        <dbReference type="ARBA" id="ARBA00006958"/>
    </source>
</evidence>
<feature type="domain" description="DDE Tnp4" evidence="8">
    <location>
        <begin position="161"/>
        <end position="325"/>
    </location>
</feature>
<dbReference type="Proteomes" id="UP001652625">
    <property type="component" value="Chromosome 12"/>
</dbReference>
<dbReference type="PANTHER" id="PTHR22930:SF269">
    <property type="entry name" value="NUCLEASE HARBI1-LIKE PROTEIN"/>
    <property type="match status" value="1"/>
</dbReference>
<comment type="similarity">
    <text evidence="3">Belongs to the HARBI1 family.</text>
</comment>
<evidence type="ECO:0000256" key="7">
    <source>
        <dbReference type="ARBA" id="ARBA00023242"/>
    </source>
</evidence>
<evidence type="ECO:0000259" key="8">
    <source>
        <dbReference type="Pfam" id="PF13359"/>
    </source>
</evidence>
<reference evidence="10" key="1">
    <citation type="submission" date="2025-08" db="UniProtKB">
        <authorList>
            <consortium name="RefSeq"/>
        </authorList>
    </citation>
    <scope>IDENTIFICATION</scope>
</reference>
<keyword evidence="7" id="KW-0539">Nucleus</keyword>
<evidence type="ECO:0000256" key="5">
    <source>
        <dbReference type="ARBA" id="ARBA00022723"/>
    </source>
</evidence>
<keyword evidence="6" id="KW-0378">Hydrolase</keyword>
<evidence type="ECO:0000256" key="1">
    <source>
        <dbReference type="ARBA" id="ARBA00001968"/>
    </source>
</evidence>
<dbReference type="Pfam" id="PF13359">
    <property type="entry name" value="DDE_Tnp_4"/>
    <property type="match status" value="1"/>
</dbReference>
<protein>
    <submittedName>
        <fullName evidence="10">Uncharacterized protein LOC136088060</fullName>
    </submittedName>
</protein>
<keyword evidence="5" id="KW-0479">Metal-binding</keyword>
<comment type="cofactor">
    <cofactor evidence="1">
        <name>a divalent metal cation</name>
        <dbReference type="ChEBI" id="CHEBI:60240"/>
    </cofactor>
</comment>
<dbReference type="RefSeq" id="XP_065667786.1">
    <property type="nucleotide sequence ID" value="XM_065811714.1"/>
</dbReference>
<proteinExistence type="inferred from homology"/>
<gene>
    <name evidence="10" type="primary">LOC136088060</name>
</gene>
<dbReference type="PANTHER" id="PTHR22930">
    <property type="match status" value="1"/>
</dbReference>
<dbReference type="InterPro" id="IPR027806">
    <property type="entry name" value="HARBI1_dom"/>
</dbReference>
<evidence type="ECO:0000256" key="4">
    <source>
        <dbReference type="ARBA" id="ARBA00022722"/>
    </source>
</evidence>